<sequence length="232" mass="26348">MKKPFILLADDELRIRKLVSDFLIKAGFEVLCARDGKEALDIFTEQGNKIALIILDVMMPNMNGWEVLKEIKELSIVPVIMLTARGEEADQLKGFKLGANDYVNKPFSPSVLVARVENLLKRSGKIGSKQLVFGNISIEPESRIAFVENSPIELTPKEFDLLLYFFNNMGIALTRDKLLNAVWNYDYFGDLRTVDTHIKQLRAKLGIYSSYIQTVRGIGYRLKVQSETIDQN</sequence>
<dbReference type="AlphaFoldDB" id="A0A4R2PCG3"/>
<dbReference type="GO" id="GO:0000976">
    <property type="term" value="F:transcription cis-regulatory region binding"/>
    <property type="evidence" value="ECO:0007669"/>
    <property type="project" value="TreeGrafter"/>
</dbReference>
<dbReference type="PROSITE" id="PS50110">
    <property type="entry name" value="RESPONSE_REGULATORY"/>
    <property type="match status" value="1"/>
</dbReference>
<evidence type="ECO:0000256" key="8">
    <source>
        <dbReference type="PROSITE-ProRule" id="PRU01091"/>
    </source>
</evidence>
<keyword evidence="2 7" id="KW-0597">Phosphoprotein</keyword>
<organism evidence="11 12">
    <name type="scientific">Scopulibacillus darangshiensis</name>
    <dbReference type="NCBI Taxonomy" id="442528"/>
    <lineage>
        <taxon>Bacteria</taxon>
        <taxon>Bacillati</taxon>
        <taxon>Bacillota</taxon>
        <taxon>Bacilli</taxon>
        <taxon>Bacillales</taxon>
        <taxon>Sporolactobacillaceae</taxon>
        <taxon>Scopulibacillus</taxon>
    </lineage>
</organism>
<dbReference type="Pfam" id="PF00486">
    <property type="entry name" value="Trans_reg_C"/>
    <property type="match status" value="1"/>
</dbReference>
<evidence type="ECO:0000256" key="6">
    <source>
        <dbReference type="ARBA" id="ARBA00023163"/>
    </source>
</evidence>
<dbReference type="InterPro" id="IPR036388">
    <property type="entry name" value="WH-like_DNA-bd_sf"/>
</dbReference>
<keyword evidence="4" id="KW-0805">Transcription regulation</keyword>
<feature type="modified residue" description="4-aspartylphosphate" evidence="7">
    <location>
        <position position="56"/>
    </location>
</feature>
<evidence type="ECO:0000256" key="1">
    <source>
        <dbReference type="ARBA" id="ARBA00004496"/>
    </source>
</evidence>
<evidence type="ECO:0000259" key="9">
    <source>
        <dbReference type="PROSITE" id="PS50110"/>
    </source>
</evidence>
<dbReference type="OrthoDB" id="9790442at2"/>
<dbReference type="CDD" id="cd17574">
    <property type="entry name" value="REC_OmpR"/>
    <property type="match status" value="1"/>
</dbReference>
<reference evidence="11 12" key="1">
    <citation type="submission" date="2019-03" db="EMBL/GenBank/DDBJ databases">
        <title>Genomic Encyclopedia of Type Strains, Phase IV (KMG-IV): sequencing the most valuable type-strain genomes for metagenomic binning, comparative biology and taxonomic classification.</title>
        <authorList>
            <person name="Goeker M."/>
        </authorList>
    </citation>
    <scope>NUCLEOTIDE SEQUENCE [LARGE SCALE GENOMIC DNA]</scope>
    <source>
        <strain evidence="11 12">DSM 19377</strain>
    </source>
</reference>
<evidence type="ECO:0000256" key="2">
    <source>
        <dbReference type="ARBA" id="ARBA00022553"/>
    </source>
</evidence>
<keyword evidence="12" id="KW-1185">Reference proteome</keyword>
<evidence type="ECO:0000259" key="10">
    <source>
        <dbReference type="PROSITE" id="PS51755"/>
    </source>
</evidence>
<accession>A0A4R2PCG3</accession>
<evidence type="ECO:0000313" key="12">
    <source>
        <dbReference type="Proteomes" id="UP000295416"/>
    </source>
</evidence>
<dbReference type="EMBL" id="SLXK01000002">
    <property type="protein sequence ID" value="TCP31771.1"/>
    <property type="molecule type" value="Genomic_DNA"/>
</dbReference>
<name>A0A4R2PCG3_9BACL</name>
<dbReference type="CDD" id="cd00383">
    <property type="entry name" value="trans_reg_C"/>
    <property type="match status" value="1"/>
</dbReference>
<dbReference type="InterPro" id="IPR001867">
    <property type="entry name" value="OmpR/PhoB-type_DNA-bd"/>
</dbReference>
<protein>
    <submittedName>
        <fullName evidence="11">DNA-binding response OmpR family regulator</fullName>
    </submittedName>
</protein>
<dbReference type="PANTHER" id="PTHR48111">
    <property type="entry name" value="REGULATOR OF RPOS"/>
    <property type="match status" value="1"/>
</dbReference>
<dbReference type="GO" id="GO:0006355">
    <property type="term" value="P:regulation of DNA-templated transcription"/>
    <property type="evidence" value="ECO:0007669"/>
    <property type="project" value="InterPro"/>
</dbReference>
<keyword evidence="6" id="KW-0804">Transcription</keyword>
<dbReference type="SUPFAM" id="SSF52172">
    <property type="entry name" value="CheY-like"/>
    <property type="match status" value="1"/>
</dbReference>
<feature type="domain" description="OmpR/PhoB-type" evidence="10">
    <location>
        <begin position="128"/>
        <end position="224"/>
    </location>
</feature>
<dbReference type="Gene3D" id="3.40.50.2300">
    <property type="match status" value="1"/>
</dbReference>
<dbReference type="SMART" id="SM00448">
    <property type="entry name" value="REC"/>
    <property type="match status" value="1"/>
</dbReference>
<comment type="subcellular location">
    <subcellularLocation>
        <location evidence="1">Cytoplasm</location>
    </subcellularLocation>
</comment>
<dbReference type="FunFam" id="1.10.10.10:FF:000018">
    <property type="entry name" value="DNA-binding response regulator ResD"/>
    <property type="match status" value="1"/>
</dbReference>
<dbReference type="InterPro" id="IPR001789">
    <property type="entry name" value="Sig_transdc_resp-reg_receiver"/>
</dbReference>
<dbReference type="InterPro" id="IPR039420">
    <property type="entry name" value="WalR-like"/>
</dbReference>
<feature type="domain" description="Response regulatory" evidence="9">
    <location>
        <begin position="5"/>
        <end position="120"/>
    </location>
</feature>
<dbReference type="FunFam" id="3.40.50.2300:FF:000001">
    <property type="entry name" value="DNA-binding response regulator PhoB"/>
    <property type="match status" value="1"/>
</dbReference>
<dbReference type="RefSeq" id="WP_132743467.1">
    <property type="nucleotide sequence ID" value="NZ_SLXK01000002.1"/>
</dbReference>
<dbReference type="GO" id="GO:0000156">
    <property type="term" value="F:phosphorelay response regulator activity"/>
    <property type="evidence" value="ECO:0007669"/>
    <property type="project" value="TreeGrafter"/>
</dbReference>
<keyword evidence="3" id="KW-0902">Two-component regulatory system</keyword>
<dbReference type="GO" id="GO:0032993">
    <property type="term" value="C:protein-DNA complex"/>
    <property type="evidence" value="ECO:0007669"/>
    <property type="project" value="TreeGrafter"/>
</dbReference>
<feature type="DNA-binding region" description="OmpR/PhoB-type" evidence="8">
    <location>
        <begin position="128"/>
        <end position="224"/>
    </location>
</feature>
<gene>
    <name evidence="11" type="ORF">EV207_102264</name>
</gene>
<comment type="caution">
    <text evidence="11">The sequence shown here is derived from an EMBL/GenBank/DDBJ whole genome shotgun (WGS) entry which is preliminary data.</text>
</comment>
<evidence type="ECO:0000256" key="5">
    <source>
        <dbReference type="ARBA" id="ARBA00023125"/>
    </source>
</evidence>
<dbReference type="Gene3D" id="6.10.250.690">
    <property type="match status" value="1"/>
</dbReference>
<keyword evidence="5 8" id="KW-0238">DNA-binding</keyword>
<dbReference type="GO" id="GO:0005829">
    <property type="term" value="C:cytosol"/>
    <property type="evidence" value="ECO:0007669"/>
    <property type="project" value="TreeGrafter"/>
</dbReference>
<dbReference type="Pfam" id="PF00072">
    <property type="entry name" value="Response_reg"/>
    <property type="match status" value="1"/>
</dbReference>
<evidence type="ECO:0000256" key="3">
    <source>
        <dbReference type="ARBA" id="ARBA00023012"/>
    </source>
</evidence>
<proteinExistence type="predicted"/>
<evidence type="ECO:0000313" key="11">
    <source>
        <dbReference type="EMBL" id="TCP31771.1"/>
    </source>
</evidence>
<dbReference type="Gene3D" id="1.10.10.10">
    <property type="entry name" value="Winged helix-like DNA-binding domain superfamily/Winged helix DNA-binding domain"/>
    <property type="match status" value="1"/>
</dbReference>
<dbReference type="PANTHER" id="PTHR48111:SF73">
    <property type="entry name" value="ALKALINE PHOSPHATASE SYNTHESIS TRANSCRIPTIONAL REGULATORY PROTEIN PHOP"/>
    <property type="match status" value="1"/>
</dbReference>
<dbReference type="SMART" id="SM00862">
    <property type="entry name" value="Trans_reg_C"/>
    <property type="match status" value="1"/>
</dbReference>
<dbReference type="Proteomes" id="UP000295416">
    <property type="component" value="Unassembled WGS sequence"/>
</dbReference>
<evidence type="ECO:0000256" key="7">
    <source>
        <dbReference type="PROSITE-ProRule" id="PRU00169"/>
    </source>
</evidence>
<dbReference type="InterPro" id="IPR011006">
    <property type="entry name" value="CheY-like_superfamily"/>
</dbReference>
<dbReference type="PROSITE" id="PS51755">
    <property type="entry name" value="OMPR_PHOB"/>
    <property type="match status" value="1"/>
</dbReference>
<evidence type="ECO:0000256" key="4">
    <source>
        <dbReference type="ARBA" id="ARBA00023015"/>
    </source>
</evidence>